<dbReference type="Proteomes" id="UP001246372">
    <property type="component" value="Unassembled WGS sequence"/>
</dbReference>
<evidence type="ECO:0000313" key="2">
    <source>
        <dbReference type="Proteomes" id="UP001246372"/>
    </source>
</evidence>
<evidence type="ECO:0000313" key="1">
    <source>
        <dbReference type="EMBL" id="MDT9002111.1"/>
    </source>
</evidence>
<organism evidence="1 2">
    <name type="scientific">Roseateles aquae</name>
    <dbReference type="NCBI Taxonomy" id="3077235"/>
    <lineage>
        <taxon>Bacteria</taxon>
        <taxon>Pseudomonadati</taxon>
        <taxon>Pseudomonadota</taxon>
        <taxon>Betaproteobacteria</taxon>
        <taxon>Burkholderiales</taxon>
        <taxon>Sphaerotilaceae</taxon>
        <taxon>Roseateles</taxon>
    </lineage>
</organism>
<protein>
    <submittedName>
        <fullName evidence="1">Uncharacterized protein</fullName>
    </submittedName>
</protein>
<dbReference type="EMBL" id="JAVXZY010000013">
    <property type="protein sequence ID" value="MDT9002111.1"/>
    <property type="molecule type" value="Genomic_DNA"/>
</dbReference>
<accession>A0ABU3PHQ4</accession>
<proteinExistence type="predicted"/>
<keyword evidence="2" id="KW-1185">Reference proteome</keyword>
<gene>
    <name evidence="1" type="ORF">RQP53_22725</name>
</gene>
<dbReference type="RefSeq" id="WP_315653002.1">
    <property type="nucleotide sequence ID" value="NZ_JAVXZY010000013.1"/>
</dbReference>
<reference evidence="1" key="1">
    <citation type="submission" date="2023-09" db="EMBL/GenBank/DDBJ databases">
        <title>Paucibacter sp. APW11 Genome sequencing and assembly.</title>
        <authorList>
            <person name="Kim I."/>
        </authorList>
    </citation>
    <scope>NUCLEOTIDE SEQUENCE</scope>
    <source>
        <strain evidence="1">APW11</strain>
    </source>
</reference>
<sequence length="124" mass="13873">MQELTLVDFKRFLVTLQELAFALELRLRRHKADKAHRRCRGQLRKRDVSRVLLSDCRIDGTGMPTQEGAAQGATFCMQRRRFSLLALVALRLGRQYGETLGCTPGIAGENGSIGVQCAGKLRNQ</sequence>
<name>A0ABU3PHQ4_9BURK</name>
<comment type="caution">
    <text evidence="1">The sequence shown here is derived from an EMBL/GenBank/DDBJ whole genome shotgun (WGS) entry which is preliminary data.</text>
</comment>